<sequence length="38" mass="4162">MRVPQLVVQGLGHGLFRCCDCGGVFSFDDYATQNSALR</sequence>
<evidence type="ECO:0000313" key="2">
    <source>
        <dbReference type="Proteomes" id="UP000214720"/>
    </source>
</evidence>
<dbReference type="EMBL" id="MTHB01000204">
    <property type="protein sequence ID" value="OXC74812.1"/>
    <property type="molecule type" value="Genomic_DNA"/>
</dbReference>
<dbReference type="AlphaFoldDB" id="A0A226WUF8"/>
<comment type="caution">
    <text evidence="1">The sequence shown here is derived from an EMBL/GenBank/DDBJ whole genome shotgun (WGS) entry which is preliminary data.</text>
</comment>
<dbReference type="Proteomes" id="UP000214720">
    <property type="component" value="Unassembled WGS sequence"/>
</dbReference>
<accession>A0A226WUF8</accession>
<gene>
    <name evidence="1" type="ORF">BSU04_30330</name>
</gene>
<organism evidence="1 2">
    <name type="scientific">Caballeronia sordidicola</name>
    <name type="common">Burkholderia sordidicola</name>
    <dbReference type="NCBI Taxonomy" id="196367"/>
    <lineage>
        <taxon>Bacteria</taxon>
        <taxon>Pseudomonadati</taxon>
        <taxon>Pseudomonadota</taxon>
        <taxon>Betaproteobacteria</taxon>
        <taxon>Burkholderiales</taxon>
        <taxon>Burkholderiaceae</taxon>
        <taxon>Caballeronia</taxon>
    </lineage>
</organism>
<evidence type="ECO:0000313" key="1">
    <source>
        <dbReference type="EMBL" id="OXC74812.1"/>
    </source>
</evidence>
<name>A0A226WUF8_CABSO</name>
<reference evidence="2" key="1">
    <citation type="submission" date="2017-01" db="EMBL/GenBank/DDBJ databases">
        <title>Genome Analysis of Deinococcus marmoris KOPRI26562.</title>
        <authorList>
            <person name="Kim J.H."/>
            <person name="Oh H.-M."/>
        </authorList>
    </citation>
    <scope>NUCLEOTIDE SEQUENCE [LARGE SCALE GENOMIC DNA]</scope>
    <source>
        <strain evidence="2">PAMC 26633</strain>
    </source>
</reference>
<protein>
    <submittedName>
        <fullName evidence="1">Uncharacterized protein</fullName>
    </submittedName>
</protein>
<proteinExistence type="predicted"/>